<dbReference type="Gene3D" id="3.40.50.620">
    <property type="entry name" value="HUPs"/>
    <property type="match status" value="1"/>
</dbReference>
<keyword evidence="1" id="KW-0808">Transferase</keyword>
<keyword evidence="5" id="KW-1185">Reference proteome</keyword>
<dbReference type="EMBL" id="CP151657">
    <property type="protein sequence ID" value="WZP14658.1"/>
    <property type="molecule type" value="Genomic_DNA"/>
</dbReference>
<proteinExistence type="predicted"/>
<feature type="domain" description="Cytidyltransferase-like" evidence="3">
    <location>
        <begin position="8"/>
        <end position="133"/>
    </location>
</feature>
<dbReference type="PANTHER" id="PTHR43793">
    <property type="entry name" value="FAD SYNTHASE"/>
    <property type="match status" value="1"/>
</dbReference>
<evidence type="ECO:0000256" key="1">
    <source>
        <dbReference type="ARBA" id="ARBA00022679"/>
    </source>
</evidence>
<dbReference type="Pfam" id="PF01467">
    <property type="entry name" value="CTP_transf_like"/>
    <property type="match status" value="1"/>
</dbReference>
<sequence>MDVRIGYAAGAYDLFHVGHLNILRQARAHCDVLVAGVVSDEICLATKGRLPAVPLQERMEILRHISLVDSVISETSTDRLEAWREVGFHIFFKGDDWKGTTKGALLEQQFSTVGVKVVYFPYTVHTSSTILRRALAALSTGEQERAAPLSAPEAIIPRRSAKLARNQ</sequence>
<evidence type="ECO:0000313" key="5">
    <source>
        <dbReference type="Proteomes" id="UP001448858"/>
    </source>
</evidence>
<reference evidence="4 5" key="1">
    <citation type="submission" date="2024-04" db="EMBL/GenBank/DDBJ databases">
        <title>Arthrobacter sp. from Plains bison fecal sample.</title>
        <authorList>
            <person name="Ruzzini A."/>
        </authorList>
    </citation>
    <scope>NUCLEOTIDE SEQUENCE [LARGE SCALE GENOMIC DNA]</scope>
    <source>
        <strain evidence="4 5">EINP1</strain>
    </source>
</reference>
<organism evidence="4 5">
    <name type="scientific">Arthrobacter citreus</name>
    <dbReference type="NCBI Taxonomy" id="1670"/>
    <lineage>
        <taxon>Bacteria</taxon>
        <taxon>Bacillati</taxon>
        <taxon>Actinomycetota</taxon>
        <taxon>Actinomycetes</taxon>
        <taxon>Micrococcales</taxon>
        <taxon>Micrococcaceae</taxon>
        <taxon>Arthrobacter</taxon>
    </lineage>
</organism>
<evidence type="ECO:0000259" key="3">
    <source>
        <dbReference type="Pfam" id="PF01467"/>
    </source>
</evidence>
<dbReference type="PANTHER" id="PTHR43793:SF1">
    <property type="entry name" value="FAD SYNTHASE"/>
    <property type="match status" value="1"/>
</dbReference>
<name>A0ABZ2ZTW7_9MICC</name>
<evidence type="ECO:0000313" key="4">
    <source>
        <dbReference type="EMBL" id="WZP14658.1"/>
    </source>
</evidence>
<dbReference type="InterPro" id="IPR050385">
    <property type="entry name" value="Archaeal_FAD_synthase"/>
</dbReference>
<dbReference type="Proteomes" id="UP001448858">
    <property type="component" value="Chromosome"/>
</dbReference>
<dbReference type="NCBIfam" id="TIGR00125">
    <property type="entry name" value="cyt_tran_rel"/>
    <property type="match status" value="1"/>
</dbReference>
<dbReference type="InterPro" id="IPR004821">
    <property type="entry name" value="Cyt_trans-like"/>
</dbReference>
<accession>A0ABZ2ZTW7</accession>
<dbReference type="InterPro" id="IPR014729">
    <property type="entry name" value="Rossmann-like_a/b/a_fold"/>
</dbReference>
<gene>
    <name evidence="4" type="ORF">AAE021_10640</name>
</gene>
<dbReference type="RefSeq" id="WP_342022310.1">
    <property type="nucleotide sequence ID" value="NZ_CP151657.1"/>
</dbReference>
<dbReference type="GO" id="GO:0016779">
    <property type="term" value="F:nucleotidyltransferase activity"/>
    <property type="evidence" value="ECO:0007669"/>
    <property type="project" value="UniProtKB-KW"/>
</dbReference>
<dbReference type="SUPFAM" id="SSF52374">
    <property type="entry name" value="Nucleotidylyl transferase"/>
    <property type="match status" value="1"/>
</dbReference>
<keyword evidence="2 4" id="KW-0548">Nucleotidyltransferase</keyword>
<protein>
    <submittedName>
        <fullName evidence="4">Adenylyltransferase/cytidyltransferase family protein</fullName>
    </submittedName>
</protein>
<evidence type="ECO:0000256" key="2">
    <source>
        <dbReference type="ARBA" id="ARBA00022695"/>
    </source>
</evidence>